<dbReference type="InterPro" id="IPR013762">
    <property type="entry name" value="Integrase-like_cat_sf"/>
</dbReference>
<dbReference type="Proteomes" id="UP000183769">
    <property type="component" value="Unassembled WGS sequence"/>
</dbReference>
<dbReference type="PROSITE" id="PS51898">
    <property type="entry name" value="TYR_RECOMBINASE"/>
    <property type="match status" value="1"/>
</dbReference>
<evidence type="ECO:0000313" key="4">
    <source>
        <dbReference type="Proteomes" id="UP000183769"/>
    </source>
</evidence>
<name>A0A1I5VJ38_9EURY</name>
<organism evidence="3 4">
    <name type="scientific">Halolamina pelagica</name>
    <dbReference type="NCBI Taxonomy" id="699431"/>
    <lineage>
        <taxon>Archaea</taxon>
        <taxon>Methanobacteriati</taxon>
        <taxon>Methanobacteriota</taxon>
        <taxon>Stenosarchaea group</taxon>
        <taxon>Halobacteria</taxon>
        <taxon>Halobacteriales</taxon>
        <taxon>Haloferacaceae</taxon>
    </lineage>
</organism>
<gene>
    <name evidence="3" type="ORF">SAMN05216277_11834</name>
</gene>
<dbReference type="GO" id="GO:0006310">
    <property type="term" value="P:DNA recombination"/>
    <property type="evidence" value="ECO:0007669"/>
    <property type="project" value="UniProtKB-KW"/>
</dbReference>
<feature type="domain" description="Tyr recombinase" evidence="2">
    <location>
        <begin position="11"/>
        <end position="190"/>
    </location>
</feature>
<sequence length="195" mass="21974">MMTEEYEDQDGRRVWLSRDEVDALLEVVDDPLRKVAFRLAAECGLRTHEIVAVTPDHVVDGGEAGQMLVVPEGKGEKYREAPIPDPLADLVDAAASFGGVDDGEVLVDRSTRALRNWVEAVRGELVDETGEDRWGYLTFHDLRRTWAGQLANADVDETIALRWGGWNDLDTFLNHYRGEATEKAQARERKKVVWL</sequence>
<dbReference type="GO" id="GO:0015074">
    <property type="term" value="P:DNA integration"/>
    <property type="evidence" value="ECO:0007669"/>
    <property type="project" value="InterPro"/>
</dbReference>
<dbReference type="InterPro" id="IPR011010">
    <property type="entry name" value="DNA_brk_join_enz"/>
</dbReference>
<evidence type="ECO:0000256" key="1">
    <source>
        <dbReference type="ARBA" id="ARBA00023172"/>
    </source>
</evidence>
<keyword evidence="4" id="KW-1185">Reference proteome</keyword>
<dbReference type="GO" id="GO:0003677">
    <property type="term" value="F:DNA binding"/>
    <property type="evidence" value="ECO:0007669"/>
    <property type="project" value="InterPro"/>
</dbReference>
<dbReference type="Pfam" id="PF00589">
    <property type="entry name" value="Phage_integrase"/>
    <property type="match status" value="1"/>
</dbReference>
<protein>
    <submittedName>
        <fullName evidence="3">Phage integrase family protein</fullName>
    </submittedName>
</protein>
<proteinExistence type="predicted"/>
<dbReference type="EMBL" id="FOXI01000018">
    <property type="protein sequence ID" value="SFQ07564.1"/>
    <property type="molecule type" value="Genomic_DNA"/>
</dbReference>
<dbReference type="InterPro" id="IPR002104">
    <property type="entry name" value="Integrase_catalytic"/>
</dbReference>
<keyword evidence="1" id="KW-0233">DNA recombination</keyword>
<evidence type="ECO:0000259" key="2">
    <source>
        <dbReference type="PROSITE" id="PS51898"/>
    </source>
</evidence>
<dbReference type="SUPFAM" id="SSF56349">
    <property type="entry name" value="DNA breaking-rejoining enzymes"/>
    <property type="match status" value="1"/>
</dbReference>
<reference evidence="4" key="1">
    <citation type="submission" date="2016-10" db="EMBL/GenBank/DDBJ databases">
        <authorList>
            <person name="Varghese N."/>
            <person name="Submissions S."/>
        </authorList>
    </citation>
    <scope>NUCLEOTIDE SEQUENCE [LARGE SCALE GENOMIC DNA]</scope>
    <source>
        <strain evidence="4">CGMCC 1.10329</strain>
    </source>
</reference>
<accession>A0A1I5VJ38</accession>
<dbReference type="CDD" id="cd00397">
    <property type="entry name" value="DNA_BRE_C"/>
    <property type="match status" value="1"/>
</dbReference>
<evidence type="ECO:0000313" key="3">
    <source>
        <dbReference type="EMBL" id="SFQ07564.1"/>
    </source>
</evidence>
<dbReference type="Gene3D" id="1.10.443.10">
    <property type="entry name" value="Intergrase catalytic core"/>
    <property type="match status" value="1"/>
</dbReference>
<dbReference type="AlphaFoldDB" id="A0A1I5VJ38"/>